<evidence type="ECO:0000313" key="1">
    <source>
        <dbReference type="EMBL" id="EAZ93374.1"/>
    </source>
</evidence>
<keyword evidence="2" id="KW-1185">Reference proteome</keyword>
<dbReference type="EMBL" id="AAXW01000002">
    <property type="protein sequence ID" value="EAZ93374.1"/>
    <property type="molecule type" value="Genomic_DNA"/>
</dbReference>
<sequence length="35" mass="4400">MKMLVICYSYMVYRELENQLLLVHLNFKNIFQYNQ</sequence>
<dbReference type="AlphaFoldDB" id="A3IHU2"/>
<comment type="caution">
    <text evidence="1">The sequence shown here is derived from an EMBL/GenBank/DDBJ whole genome shotgun (WGS) entry which is preliminary data.</text>
</comment>
<gene>
    <name evidence="1" type="ORF">CY0110_16302</name>
</gene>
<protein>
    <submittedName>
        <fullName evidence="1">Uncharacterized protein</fullName>
    </submittedName>
</protein>
<evidence type="ECO:0000313" key="2">
    <source>
        <dbReference type="Proteomes" id="UP000003781"/>
    </source>
</evidence>
<proteinExistence type="predicted"/>
<name>A3IHU2_9CHRO</name>
<reference evidence="1 2" key="1">
    <citation type="submission" date="2007-03" db="EMBL/GenBank/DDBJ databases">
        <authorList>
            <person name="Stal L."/>
            <person name="Ferriera S."/>
            <person name="Johnson J."/>
            <person name="Kravitz S."/>
            <person name="Beeson K."/>
            <person name="Sutton G."/>
            <person name="Rogers Y.-H."/>
            <person name="Friedman R."/>
            <person name="Frazier M."/>
            <person name="Venter J.C."/>
        </authorList>
    </citation>
    <scope>NUCLEOTIDE SEQUENCE [LARGE SCALE GENOMIC DNA]</scope>
    <source>
        <strain evidence="1 2">CCY0110</strain>
    </source>
</reference>
<organism evidence="1 2">
    <name type="scientific">Crocosphaera chwakensis CCY0110</name>
    <dbReference type="NCBI Taxonomy" id="391612"/>
    <lineage>
        <taxon>Bacteria</taxon>
        <taxon>Bacillati</taxon>
        <taxon>Cyanobacteriota</taxon>
        <taxon>Cyanophyceae</taxon>
        <taxon>Oscillatoriophycideae</taxon>
        <taxon>Chroococcales</taxon>
        <taxon>Aphanothecaceae</taxon>
        <taxon>Crocosphaera</taxon>
        <taxon>Crocosphaera chwakensis</taxon>
    </lineage>
</organism>
<dbReference type="Proteomes" id="UP000003781">
    <property type="component" value="Unassembled WGS sequence"/>
</dbReference>
<accession>A3IHU2</accession>